<protein>
    <submittedName>
        <fullName evidence="1">Uncharacterized protein</fullName>
    </submittedName>
</protein>
<sequence length="325" mass="33436">MFRISLIPSRPLQLLIPQPPNQRTINLIKISPFTEEVLNPQKPTAPQNPIHIIQQELHRHCRNPPIHGVPDAYSTMPTPYKIHNPIKDWELLRERHVEGDEALESNRLVVVGTQIHGRGDGGDIVELHSSGEGAGAAAHVEGEVEDGGGILGNIVVEAGEAGEALAGVGGPEDGGIWEGEGEGRGRERGGGFRWGGREAATAGKGVTGAEDEGVVGRVEGEGGVVHEAVEEVGVVAAGGSNGGEAGVEEEIGGNGRWGVGGVSGGCGGGAEVGEVVDGGVDGGELVEEVVGYGGGGGWVRQRTVLLRGGEVVEGEDVGGYHGHKK</sequence>
<evidence type="ECO:0000313" key="2">
    <source>
        <dbReference type="Proteomes" id="UP001234297"/>
    </source>
</evidence>
<reference evidence="1 2" key="1">
    <citation type="journal article" date="2022" name="Hortic Res">
        <title>A haplotype resolved chromosomal level avocado genome allows analysis of novel avocado genes.</title>
        <authorList>
            <person name="Nath O."/>
            <person name="Fletcher S.J."/>
            <person name="Hayward A."/>
            <person name="Shaw L.M."/>
            <person name="Masouleh A.K."/>
            <person name="Furtado A."/>
            <person name="Henry R.J."/>
            <person name="Mitter N."/>
        </authorList>
    </citation>
    <scope>NUCLEOTIDE SEQUENCE [LARGE SCALE GENOMIC DNA]</scope>
    <source>
        <strain evidence="2">cv. Hass</strain>
    </source>
</reference>
<name>A0ACC2M4J0_PERAE</name>
<accession>A0ACC2M4J0</accession>
<dbReference type="EMBL" id="CM056813">
    <property type="protein sequence ID" value="KAJ8640691.1"/>
    <property type="molecule type" value="Genomic_DNA"/>
</dbReference>
<organism evidence="1 2">
    <name type="scientific">Persea americana</name>
    <name type="common">Avocado</name>
    <dbReference type="NCBI Taxonomy" id="3435"/>
    <lineage>
        <taxon>Eukaryota</taxon>
        <taxon>Viridiplantae</taxon>
        <taxon>Streptophyta</taxon>
        <taxon>Embryophyta</taxon>
        <taxon>Tracheophyta</taxon>
        <taxon>Spermatophyta</taxon>
        <taxon>Magnoliopsida</taxon>
        <taxon>Magnoliidae</taxon>
        <taxon>Laurales</taxon>
        <taxon>Lauraceae</taxon>
        <taxon>Persea</taxon>
    </lineage>
</organism>
<gene>
    <name evidence="1" type="ORF">MRB53_017385</name>
</gene>
<keyword evidence="2" id="KW-1185">Reference proteome</keyword>
<evidence type="ECO:0000313" key="1">
    <source>
        <dbReference type="EMBL" id="KAJ8640691.1"/>
    </source>
</evidence>
<comment type="caution">
    <text evidence="1">The sequence shown here is derived from an EMBL/GenBank/DDBJ whole genome shotgun (WGS) entry which is preliminary data.</text>
</comment>
<proteinExistence type="predicted"/>
<dbReference type="Proteomes" id="UP001234297">
    <property type="component" value="Chromosome 5"/>
</dbReference>